<feature type="compositionally biased region" description="Low complexity" evidence="1">
    <location>
        <begin position="280"/>
        <end position="304"/>
    </location>
</feature>
<evidence type="ECO:0000313" key="2">
    <source>
        <dbReference type="EMBL" id="MEA5366424.1"/>
    </source>
</evidence>
<organism evidence="2 3">
    <name type="scientific">Amycolatopsis heterodermiae</name>
    <dbReference type="NCBI Taxonomy" id="3110235"/>
    <lineage>
        <taxon>Bacteria</taxon>
        <taxon>Bacillati</taxon>
        <taxon>Actinomycetota</taxon>
        <taxon>Actinomycetes</taxon>
        <taxon>Pseudonocardiales</taxon>
        <taxon>Pseudonocardiaceae</taxon>
        <taxon>Amycolatopsis</taxon>
    </lineage>
</organism>
<evidence type="ECO:0000313" key="3">
    <source>
        <dbReference type="Proteomes" id="UP001304298"/>
    </source>
</evidence>
<name>A0ABU5RLE4_9PSEU</name>
<feature type="compositionally biased region" description="Low complexity" evidence="1">
    <location>
        <begin position="256"/>
        <end position="268"/>
    </location>
</feature>
<sequence>MRLVRLERQQSRVADDVRAALASLGRGSTVVGGIALIGVGTVTDRPVEAVVLLPHGVIIVIGVDLPDPALRLEAPLGAEWRADGWPLVADDEAVNPATEALDLSQACESRIVELVPGTAPVGTIVAVGPYVETVDQPASDLAGPVRVLHPTPTTMLAATVSLATAHRPRSVDQVRALIRGLAPDAPDFSDEVLLGEGFSRFSDDTPPESLWDTAPRVPSQVSGTPARGLADWRTETPSASGRTQIAPSAVGIPKLPDSAAPADSAPAETSATILDTAARSDAANSADSGDTVAAPSTATAPATSQLAGEPTAVAESNPTAALNTAATPGSTEPTESAPTRTPASPKTAVPLESTSAATQNTAAAPGSTNPTESAPARTPASPPETSLTLESTSATTPNTAAALGSTKTAEPAPPRTPAASPQTKEPTVPAEAGSVAALGGTKSAEPSAPGESAPAVPNTAAAHGTTKLAEPAPGRTTPQDTTATAEAAPDTAAVRSTKPTDSGSARTSVAEPAAAPADSAPAQAAGSAANAASSPGTTKSAEPGFADSERTEILREPDPERTRSLGKPDSERTETLRKPDPERTDPERTESLGKPAAVLPLFPGAEQIPPYRPAAHADTERTDSPEPAERTETLPHPGAAAAPWQDVPRPRPTAAPTSRTVRWLPLGAIGLLVALVVAAVVVATSGDDTTAAPASPSQAPAAPPPTKAAPAESLQFSLRAADGDQRCASHAFGDAQASLQQTSCSGVRRASYTATVDGRAGAVTIGIVAFPDAAQAAAFKAVTDTPGGGGILDLAAETGKWSGPAPKFENAAYTSKLEGTSVRVVQAVWVPGPSTPDDPGLARAAKAALDLPAQ</sequence>
<feature type="compositionally biased region" description="Low complexity" evidence="1">
    <location>
        <begin position="353"/>
        <end position="367"/>
    </location>
</feature>
<comment type="caution">
    <text evidence="2">The sequence shown here is derived from an EMBL/GenBank/DDBJ whole genome shotgun (WGS) entry which is preliminary data.</text>
</comment>
<accession>A0ABU5RLE4</accession>
<feature type="compositionally biased region" description="Low complexity" evidence="1">
    <location>
        <begin position="687"/>
        <end position="700"/>
    </location>
</feature>
<feature type="region of interest" description="Disordered" evidence="1">
    <location>
        <begin position="280"/>
        <end position="657"/>
    </location>
</feature>
<feature type="compositionally biased region" description="Low complexity" evidence="1">
    <location>
        <begin position="443"/>
        <end position="457"/>
    </location>
</feature>
<feature type="region of interest" description="Disordered" evidence="1">
    <location>
        <begin position="687"/>
        <end position="711"/>
    </location>
</feature>
<feature type="compositionally biased region" description="Low complexity" evidence="1">
    <location>
        <begin position="504"/>
        <end position="535"/>
    </location>
</feature>
<feature type="compositionally biased region" description="Basic and acidic residues" evidence="1">
    <location>
        <begin position="615"/>
        <end position="633"/>
    </location>
</feature>
<feature type="compositionally biased region" description="Basic and acidic residues" evidence="1">
    <location>
        <begin position="547"/>
        <end position="591"/>
    </location>
</feature>
<dbReference type="Proteomes" id="UP001304298">
    <property type="component" value="Unassembled WGS sequence"/>
</dbReference>
<dbReference type="RefSeq" id="WP_323335641.1">
    <property type="nucleotide sequence ID" value="NZ_JAYFSI010000015.1"/>
</dbReference>
<dbReference type="EMBL" id="JAYFSI010000015">
    <property type="protein sequence ID" value="MEA5366424.1"/>
    <property type="molecule type" value="Genomic_DNA"/>
</dbReference>
<evidence type="ECO:0000256" key="1">
    <source>
        <dbReference type="SAM" id="MobiDB-lite"/>
    </source>
</evidence>
<gene>
    <name evidence="2" type="ORF">VA596_43315</name>
</gene>
<feature type="compositionally biased region" description="Low complexity" evidence="1">
    <location>
        <begin position="476"/>
        <end position="493"/>
    </location>
</feature>
<protein>
    <submittedName>
        <fullName evidence="2">Uncharacterized protein</fullName>
    </submittedName>
</protein>
<keyword evidence="3" id="KW-1185">Reference proteome</keyword>
<reference evidence="2 3" key="1">
    <citation type="submission" date="2023-12" db="EMBL/GenBank/DDBJ databases">
        <title>Amycolatopsis sp. V23-08.</title>
        <authorList>
            <person name="Somphong A."/>
        </authorList>
    </citation>
    <scope>NUCLEOTIDE SEQUENCE [LARGE SCALE GENOMIC DNA]</scope>
    <source>
        <strain evidence="2 3">V23-08</strain>
    </source>
</reference>
<feature type="compositionally biased region" description="Low complexity" evidence="1">
    <location>
        <begin position="317"/>
        <end position="328"/>
    </location>
</feature>
<feature type="region of interest" description="Disordered" evidence="1">
    <location>
        <begin position="199"/>
        <end position="268"/>
    </location>
</feature>
<feature type="compositionally biased region" description="Polar residues" evidence="1">
    <location>
        <begin position="329"/>
        <end position="344"/>
    </location>
</feature>
<feature type="compositionally biased region" description="Polar residues" evidence="1">
    <location>
        <begin position="235"/>
        <end position="246"/>
    </location>
</feature>
<feature type="compositionally biased region" description="Low complexity" evidence="1">
    <location>
        <begin position="383"/>
        <end position="410"/>
    </location>
</feature>
<proteinExistence type="predicted"/>